<dbReference type="NCBIfam" id="TIGR02937">
    <property type="entry name" value="sigma70-ECF"/>
    <property type="match status" value="1"/>
</dbReference>
<dbReference type="InterPro" id="IPR007627">
    <property type="entry name" value="RNA_pol_sigma70_r2"/>
</dbReference>
<dbReference type="InterPro" id="IPR039425">
    <property type="entry name" value="RNA_pol_sigma-70-like"/>
</dbReference>
<evidence type="ECO:0000313" key="8">
    <source>
        <dbReference type="EMBL" id="KYG82338.1"/>
    </source>
</evidence>
<feature type="domain" description="RNA polymerase sigma factor 70 region 4 type 2" evidence="7">
    <location>
        <begin position="121"/>
        <end position="172"/>
    </location>
</feature>
<evidence type="ECO:0008006" key="10">
    <source>
        <dbReference type="Google" id="ProtNLM"/>
    </source>
</evidence>
<dbReference type="GO" id="GO:0003677">
    <property type="term" value="F:DNA binding"/>
    <property type="evidence" value="ECO:0007669"/>
    <property type="project" value="UniProtKB-KW"/>
</dbReference>
<gene>
    <name evidence="8" type="ORF">AWN68_16000</name>
</gene>
<proteinExistence type="inferred from homology"/>
<comment type="similarity">
    <text evidence="1">Belongs to the sigma-70 factor family. ECF subfamily.</text>
</comment>
<keyword evidence="9" id="KW-1185">Reference proteome</keyword>
<protein>
    <recommendedName>
        <fullName evidence="10">RNA polymerase subunit sigma-24</fullName>
    </recommendedName>
</protein>
<dbReference type="OrthoDB" id="9795666at2"/>
<dbReference type="PANTHER" id="PTHR43133:SF8">
    <property type="entry name" value="RNA POLYMERASE SIGMA FACTOR HI_1459-RELATED"/>
    <property type="match status" value="1"/>
</dbReference>
<feature type="domain" description="RNA polymerase sigma-70 region 2" evidence="6">
    <location>
        <begin position="28"/>
        <end position="95"/>
    </location>
</feature>
<evidence type="ECO:0000256" key="5">
    <source>
        <dbReference type="ARBA" id="ARBA00023163"/>
    </source>
</evidence>
<dbReference type="AlphaFoldDB" id="A0A150XUA6"/>
<dbReference type="EMBL" id="LRDB01000004">
    <property type="protein sequence ID" value="KYG82338.1"/>
    <property type="molecule type" value="Genomic_DNA"/>
</dbReference>
<dbReference type="Gene3D" id="1.10.10.10">
    <property type="entry name" value="Winged helix-like DNA-binding domain superfamily/Winged helix DNA-binding domain"/>
    <property type="match status" value="1"/>
</dbReference>
<keyword evidence="4" id="KW-0238">DNA-binding</keyword>
<dbReference type="Proteomes" id="UP000075615">
    <property type="component" value="Unassembled WGS sequence"/>
</dbReference>
<dbReference type="InterPro" id="IPR036388">
    <property type="entry name" value="WH-like_DNA-bd_sf"/>
</dbReference>
<dbReference type="SUPFAM" id="SSF88659">
    <property type="entry name" value="Sigma3 and sigma4 domains of RNA polymerase sigma factors"/>
    <property type="match status" value="1"/>
</dbReference>
<dbReference type="SUPFAM" id="SSF88946">
    <property type="entry name" value="Sigma2 domain of RNA polymerase sigma factors"/>
    <property type="match status" value="1"/>
</dbReference>
<dbReference type="Pfam" id="PF08281">
    <property type="entry name" value="Sigma70_r4_2"/>
    <property type="match status" value="1"/>
</dbReference>
<keyword evidence="2" id="KW-0805">Transcription regulation</keyword>
<sequence>MKRSSDQIFDELLVLRCQDKDQTAVGLLWKRWQPKVLSWSYGFLKDQDQAYEIAQESWVSIIKCIHKLKDPALFRFWAYKIVQRRAADWIKQQQRERNSVHQFEVENISPSEAEPQGQMELMLAAIHDLPQQHQQVLRLFYLEKTPIKIIAQILDKPEGTVKSSLYHAREQLKKKLKYESYE</sequence>
<evidence type="ECO:0000259" key="6">
    <source>
        <dbReference type="Pfam" id="PF04542"/>
    </source>
</evidence>
<dbReference type="InterPro" id="IPR014284">
    <property type="entry name" value="RNA_pol_sigma-70_dom"/>
</dbReference>
<dbReference type="Pfam" id="PF04542">
    <property type="entry name" value="Sigma70_r2"/>
    <property type="match status" value="1"/>
</dbReference>
<dbReference type="GO" id="GO:0006352">
    <property type="term" value="P:DNA-templated transcription initiation"/>
    <property type="evidence" value="ECO:0007669"/>
    <property type="project" value="InterPro"/>
</dbReference>
<dbReference type="PANTHER" id="PTHR43133">
    <property type="entry name" value="RNA POLYMERASE ECF-TYPE SIGMA FACTO"/>
    <property type="match status" value="1"/>
</dbReference>
<keyword evidence="5" id="KW-0804">Transcription</keyword>
<dbReference type="InterPro" id="IPR013249">
    <property type="entry name" value="RNA_pol_sigma70_r4_t2"/>
</dbReference>
<dbReference type="InterPro" id="IPR013325">
    <property type="entry name" value="RNA_pol_sigma_r2"/>
</dbReference>
<dbReference type="InterPro" id="IPR013324">
    <property type="entry name" value="RNA_pol_sigma_r3/r4-like"/>
</dbReference>
<reference evidence="8 9" key="1">
    <citation type="submission" date="2016-01" db="EMBL/GenBank/DDBJ databases">
        <title>Genome sequencing of Roseivirga echinicomitans KMM 6058.</title>
        <authorList>
            <person name="Selvaratnam C."/>
            <person name="Thevarajoo S."/>
            <person name="Goh K.M."/>
            <person name="Ee R."/>
            <person name="Chan K.-G."/>
            <person name="Chong C.S."/>
        </authorList>
    </citation>
    <scope>NUCLEOTIDE SEQUENCE [LARGE SCALE GENOMIC DNA]</scope>
    <source>
        <strain evidence="8 9">KMM 6058</strain>
    </source>
</reference>
<dbReference type="GO" id="GO:0016987">
    <property type="term" value="F:sigma factor activity"/>
    <property type="evidence" value="ECO:0007669"/>
    <property type="project" value="UniProtKB-KW"/>
</dbReference>
<evidence type="ECO:0000256" key="2">
    <source>
        <dbReference type="ARBA" id="ARBA00023015"/>
    </source>
</evidence>
<organism evidence="8 9">
    <name type="scientific">Roseivirga echinicomitans</name>
    <dbReference type="NCBI Taxonomy" id="296218"/>
    <lineage>
        <taxon>Bacteria</taxon>
        <taxon>Pseudomonadati</taxon>
        <taxon>Bacteroidota</taxon>
        <taxon>Cytophagia</taxon>
        <taxon>Cytophagales</taxon>
        <taxon>Roseivirgaceae</taxon>
        <taxon>Roseivirga</taxon>
    </lineage>
</organism>
<evidence type="ECO:0000256" key="4">
    <source>
        <dbReference type="ARBA" id="ARBA00023125"/>
    </source>
</evidence>
<name>A0A150XUA6_9BACT</name>
<evidence type="ECO:0000256" key="1">
    <source>
        <dbReference type="ARBA" id="ARBA00010641"/>
    </source>
</evidence>
<evidence type="ECO:0000313" key="9">
    <source>
        <dbReference type="Proteomes" id="UP000075615"/>
    </source>
</evidence>
<dbReference type="RefSeq" id="WP_068413183.1">
    <property type="nucleotide sequence ID" value="NZ_LRDB01000004.1"/>
</dbReference>
<dbReference type="Gene3D" id="1.10.1740.10">
    <property type="match status" value="1"/>
</dbReference>
<accession>A0A150XUA6</accession>
<comment type="caution">
    <text evidence="8">The sequence shown here is derived from an EMBL/GenBank/DDBJ whole genome shotgun (WGS) entry which is preliminary data.</text>
</comment>
<evidence type="ECO:0000259" key="7">
    <source>
        <dbReference type="Pfam" id="PF08281"/>
    </source>
</evidence>
<evidence type="ECO:0000256" key="3">
    <source>
        <dbReference type="ARBA" id="ARBA00023082"/>
    </source>
</evidence>
<keyword evidence="3" id="KW-0731">Sigma factor</keyword>
<dbReference type="STRING" id="296218.AWN68_16000"/>